<name>A0ABS5ANZ5_9PSEU</name>
<evidence type="ECO:0000256" key="7">
    <source>
        <dbReference type="PROSITE-ProRule" id="PRU10141"/>
    </source>
</evidence>
<dbReference type="EC" id="2.7.11.1" evidence="1"/>
<dbReference type="Gene3D" id="1.10.510.10">
    <property type="entry name" value="Transferase(Phosphotransferase) domain 1"/>
    <property type="match status" value="1"/>
</dbReference>
<evidence type="ECO:0000313" key="11">
    <source>
        <dbReference type="EMBL" id="MBP2477415.1"/>
    </source>
</evidence>
<dbReference type="Gene3D" id="3.30.200.20">
    <property type="entry name" value="Phosphorylase Kinase, domain 1"/>
    <property type="match status" value="1"/>
</dbReference>
<evidence type="ECO:0000256" key="5">
    <source>
        <dbReference type="ARBA" id="ARBA00022777"/>
    </source>
</evidence>
<feature type="compositionally biased region" description="Pro residues" evidence="8">
    <location>
        <begin position="273"/>
        <end position="286"/>
    </location>
</feature>
<dbReference type="SUPFAM" id="SSF56112">
    <property type="entry name" value="Protein kinase-like (PK-like)"/>
    <property type="match status" value="1"/>
</dbReference>
<dbReference type="PROSITE" id="PS00107">
    <property type="entry name" value="PROTEIN_KINASE_ATP"/>
    <property type="match status" value="1"/>
</dbReference>
<proteinExistence type="predicted"/>
<gene>
    <name evidence="11" type="ORF">JOF53_006287</name>
</gene>
<protein>
    <recommendedName>
        <fullName evidence="1">non-specific serine/threonine protein kinase</fullName>
        <ecNumber evidence="1">2.7.11.1</ecNumber>
    </recommendedName>
</protein>
<feature type="transmembrane region" description="Helical" evidence="9">
    <location>
        <begin position="289"/>
        <end position="310"/>
    </location>
</feature>
<accession>A0ABS5ANZ5</accession>
<evidence type="ECO:0000313" key="12">
    <source>
        <dbReference type="Proteomes" id="UP001519363"/>
    </source>
</evidence>
<keyword evidence="5 11" id="KW-0418">Kinase</keyword>
<evidence type="ECO:0000256" key="4">
    <source>
        <dbReference type="ARBA" id="ARBA00022741"/>
    </source>
</evidence>
<feature type="domain" description="Protein kinase" evidence="10">
    <location>
        <begin position="9"/>
        <end position="263"/>
    </location>
</feature>
<keyword evidence="9" id="KW-0812">Transmembrane</keyword>
<dbReference type="PROSITE" id="PS00108">
    <property type="entry name" value="PROTEIN_KINASE_ST"/>
    <property type="match status" value="1"/>
</dbReference>
<dbReference type="PANTHER" id="PTHR43289">
    <property type="entry name" value="MITOGEN-ACTIVATED PROTEIN KINASE KINASE KINASE 20-RELATED"/>
    <property type="match status" value="1"/>
</dbReference>
<evidence type="ECO:0000256" key="1">
    <source>
        <dbReference type="ARBA" id="ARBA00012513"/>
    </source>
</evidence>
<dbReference type="Proteomes" id="UP001519363">
    <property type="component" value="Unassembled WGS sequence"/>
</dbReference>
<dbReference type="PANTHER" id="PTHR43289:SF6">
    <property type="entry name" value="SERINE_THREONINE-PROTEIN KINASE NEKL-3"/>
    <property type="match status" value="1"/>
</dbReference>
<evidence type="ECO:0000259" key="10">
    <source>
        <dbReference type="PROSITE" id="PS50011"/>
    </source>
</evidence>
<organism evidence="11 12">
    <name type="scientific">Crossiella equi</name>
    <dbReference type="NCBI Taxonomy" id="130796"/>
    <lineage>
        <taxon>Bacteria</taxon>
        <taxon>Bacillati</taxon>
        <taxon>Actinomycetota</taxon>
        <taxon>Actinomycetes</taxon>
        <taxon>Pseudonocardiales</taxon>
        <taxon>Pseudonocardiaceae</taxon>
        <taxon>Crossiella</taxon>
    </lineage>
</organism>
<evidence type="ECO:0000256" key="8">
    <source>
        <dbReference type="SAM" id="MobiDB-lite"/>
    </source>
</evidence>
<keyword evidence="2 11" id="KW-0723">Serine/threonine-protein kinase</keyword>
<keyword evidence="6 7" id="KW-0067">ATP-binding</keyword>
<keyword evidence="12" id="KW-1185">Reference proteome</keyword>
<evidence type="ECO:0000256" key="9">
    <source>
        <dbReference type="SAM" id="Phobius"/>
    </source>
</evidence>
<evidence type="ECO:0000256" key="2">
    <source>
        <dbReference type="ARBA" id="ARBA00022527"/>
    </source>
</evidence>
<dbReference type="SMART" id="SM00220">
    <property type="entry name" value="S_TKc"/>
    <property type="match status" value="1"/>
</dbReference>
<dbReference type="CDD" id="cd14014">
    <property type="entry name" value="STKc_PknB_like"/>
    <property type="match status" value="1"/>
</dbReference>
<dbReference type="RefSeq" id="WP_209707414.1">
    <property type="nucleotide sequence ID" value="NZ_JAGIOO010000001.1"/>
</dbReference>
<keyword evidence="9" id="KW-1133">Transmembrane helix</keyword>
<dbReference type="PROSITE" id="PS50011">
    <property type="entry name" value="PROTEIN_KINASE_DOM"/>
    <property type="match status" value="1"/>
</dbReference>
<evidence type="ECO:0000256" key="3">
    <source>
        <dbReference type="ARBA" id="ARBA00022679"/>
    </source>
</evidence>
<sequence length="312" mass="33409">MNVLLANRYRLDDELGRGGMSVVWCGYDTLLERAVAIKELRGQSDWTPATAAAHHERIRREAASAARLDHPNVVRIHDLVTADGRPWIVMEQIPGSSLQQLVDDSGPLRPHVAARIGLSVLEALDTAHHRGILHRDVKPANVMVRDDGRVFLTDFGVARLTEAETAATTGALHGSPGYLAPERLKGQLPRPASDLWSLGATLYTAVEGRSPFQRDTAAATLTATITADAPPMTKAGVLAPVVTAMLRRNPVDRPTPDQLRELLGRIVDGSAATPPPPTPPTAPPPRRTALVFAGMALLAIAVALLVYLALAP</sequence>
<keyword evidence="4 7" id="KW-0547">Nucleotide-binding</keyword>
<reference evidence="11 12" key="1">
    <citation type="submission" date="2021-03" db="EMBL/GenBank/DDBJ databases">
        <title>Sequencing the genomes of 1000 actinobacteria strains.</title>
        <authorList>
            <person name="Klenk H.-P."/>
        </authorList>
    </citation>
    <scope>NUCLEOTIDE SEQUENCE [LARGE SCALE GENOMIC DNA]</scope>
    <source>
        <strain evidence="11 12">DSM 44580</strain>
    </source>
</reference>
<feature type="binding site" evidence="7">
    <location>
        <position position="38"/>
    </location>
    <ligand>
        <name>ATP</name>
        <dbReference type="ChEBI" id="CHEBI:30616"/>
    </ligand>
</feature>
<feature type="region of interest" description="Disordered" evidence="8">
    <location>
        <begin position="267"/>
        <end position="286"/>
    </location>
</feature>
<dbReference type="InterPro" id="IPR011009">
    <property type="entry name" value="Kinase-like_dom_sf"/>
</dbReference>
<keyword evidence="9" id="KW-0472">Membrane</keyword>
<dbReference type="InterPro" id="IPR008271">
    <property type="entry name" value="Ser/Thr_kinase_AS"/>
</dbReference>
<evidence type="ECO:0000256" key="6">
    <source>
        <dbReference type="ARBA" id="ARBA00022840"/>
    </source>
</evidence>
<dbReference type="InterPro" id="IPR017441">
    <property type="entry name" value="Protein_kinase_ATP_BS"/>
</dbReference>
<dbReference type="EMBL" id="JAGIOO010000001">
    <property type="protein sequence ID" value="MBP2477415.1"/>
    <property type="molecule type" value="Genomic_DNA"/>
</dbReference>
<comment type="caution">
    <text evidence="11">The sequence shown here is derived from an EMBL/GenBank/DDBJ whole genome shotgun (WGS) entry which is preliminary data.</text>
</comment>
<dbReference type="InterPro" id="IPR000719">
    <property type="entry name" value="Prot_kinase_dom"/>
</dbReference>
<dbReference type="Pfam" id="PF00069">
    <property type="entry name" value="Pkinase"/>
    <property type="match status" value="1"/>
</dbReference>
<dbReference type="GO" id="GO:0004674">
    <property type="term" value="F:protein serine/threonine kinase activity"/>
    <property type="evidence" value="ECO:0007669"/>
    <property type="project" value="UniProtKB-KW"/>
</dbReference>
<keyword evidence="3" id="KW-0808">Transferase</keyword>